<evidence type="ECO:0000256" key="3">
    <source>
        <dbReference type="ARBA" id="ARBA00022456"/>
    </source>
</evidence>
<dbReference type="InterPro" id="IPR013328">
    <property type="entry name" value="6PGD_dom2"/>
</dbReference>
<evidence type="ECO:0000313" key="9">
    <source>
        <dbReference type="EMBL" id="RMA82395.1"/>
    </source>
</evidence>
<accession>A0A3M0AIG1</accession>
<dbReference type="GO" id="GO:0051287">
    <property type="term" value="F:NAD binding"/>
    <property type="evidence" value="ECO:0007669"/>
    <property type="project" value="InterPro"/>
</dbReference>
<comment type="similarity">
    <text evidence="2">Belongs to the HIBADH-related family.</text>
</comment>
<dbReference type="Gene3D" id="3.40.50.720">
    <property type="entry name" value="NAD(P)-binding Rossmann-like Domain"/>
    <property type="match status" value="1"/>
</dbReference>
<name>A0A3M0AIG1_9GAMM</name>
<evidence type="ECO:0000313" key="10">
    <source>
        <dbReference type="Proteomes" id="UP000267187"/>
    </source>
</evidence>
<dbReference type="InterPro" id="IPR015815">
    <property type="entry name" value="HIBADH-related"/>
</dbReference>
<dbReference type="PANTHER" id="PTHR22981">
    <property type="entry name" value="3-HYDROXYISOBUTYRATE DEHYDROGENASE-RELATED"/>
    <property type="match status" value="1"/>
</dbReference>
<keyword evidence="5" id="KW-0520">NAD</keyword>
<dbReference type="Pfam" id="PF14833">
    <property type="entry name" value="NAD_binding_11"/>
    <property type="match status" value="1"/>
</dbReference>
<gene>
    <name evidence="9" type="ORF">DFR27_0344</name>
</gene>
<sequence length="302" mass="30465">MKVLFVGIGNMGLPMAINLHKSGQQVVAVDMSKALLAKAADQGLETAASALSALDGCDAIITMLPSDAAVQSVYLDSGLLESLAKDTLVVDCSTISAEAAKNLHSAGEALGVSVVDAPVSGGTAGAKAGTLSFICGGSEDAIKRATPLLQVMGANVFHAGAAGAGQIAKIVNNMLLAVLMTGTSEALSFGVDNGLDPAVLSDIMKASSGNNWVLEKYNPWPGVMDGVPAANGYQGGFGTALMQKDLGLALALAAQSGSETPMGRCASEQYAALVAAQESALGDDFSGIVRHYSGELDQSEDS</sequence>
<dbReference type="Pfam" id="PF03446">
    <property type="entry name" value="NAD_binding_2"/>
    <property type="match status" value="1"/>
</dbReference>
<dbReference type="AlphaFoldDB" id="A0A3M0AIG1"/>
<dbReference type="InterPro" id="IPR011548">
    <property type="entry name" value="HIBADH"/>
</dbReference>
<feature type="domain" description="3-hydroxyisobutyrate dehydrogenase-like NAD-binding" evidence="8">
    <location>
        <begin position="163"/>
        <end position="292"/>
    </location>
</feature>
<dbReference type="PIRSF" id="PIRSF000103">
    <property type="entry name" value="HIBADH"/>
    <property type="match status" value="1"/>
</dbReference>
<dbReference type="Proteomes" id="UP000267187">
    <property type="component" value="Unassembled WGS sequence"/>
</dbReference>
<evidence type="ECO:0000256" key="6">
    <source>
        <dbReference type="PIRSR" id="PIRSR000103-1"/>
    </source>
</evidence>
<dbReference type="InterPro" id="IPR036291">
    <property type="entry name" value="NAD(P)-bd_dom_sf"/>
</dbReference>
<dbReference type="NCBIfam" id="TIGR01692">
    <property type="entry name" value="HIBADH"/>
    <property type="match status" value="1"/>
</dbReference>
<keyword evidence="3" id="KW-0101">Branched-chain amino acid catabolism</keyword>
<keyword evidence="4" id="KW-0560">Oxidoreductase</keyword>
<dbReference type="InterPro" id="IPR008927">
    <property type="entry name" value="6-PGluconate_DH-like_C_sf"/>
</dbReference>
<evidence type="ECO:0000256" key="2">
    <source>
        <dbReference type="ARBA" id="ARBA00009080"/>
    </source>
</evidence>
<evidence type="ECO:0000256" key="4">
    <source>
        <dbReference type="ARBA" id="ARBA00023002"/>
    </source>
</evidence>
<dbReference type="InterPro" id="IPR006115">
    <property type="entry name" value="6PGDH_NADP-bd"/>
</dbReference>
<keyword evidence="10" id="KW-1185">Reference proteome</keyword>
<dbReference type="GO" id="GO:0050661">
    <property type="term" value="F:NADP binding"/>
    <property type="evidence" value="ECO:0007669"/>
    <property type="project" value="InterPro"/>
</dbReference>
<proteinExistence type="inferred from homology"/>
<dbReference type="FunFam" id="1.10.1040.10:FF:000006">
    <property type="entry name" value="3-hydroxyisobutyrate dehydrogenase"/>
    <property type="match status" value="1"/>
</dbReference>
<dbReference type="EMBL" id="REFJ01000001">
    <property type="protein sequence ID" value="RMA82395.1"/>
    <property type="molecule type" value="Genomic_DNA"/>
</dbReference>
<feature type="active site" evidence="6">
    <location>
        <position position="169"/>
    </location>
</feature>
<comment type="pathway">
    <text evidence="1">Amino-acid degradation.</text>
</comment>
<dbReference type="SUPFAM" id="SSF48179">
    <property type="entry name" value="6-phosphogluconate dehydrogenase C-terminal domain-like"/>
    <property type="match status" value="1"/>
</dbReference>
<dbReference type="Gene3D" id="1.10.1040.10">
    <property type="entry name" value="N-(1-d-carboxylethyl)-l-norvaline Dehydrogenase, domain 2"/>
    <property type="match status" value="1"/>
</dbReference>
<evidence type="ECO:0000256" key="1">
    <source>
        <dbReference type="ARBA" id="ARBA00005023"/>
    </source>
</evidence>
<reference evidence="9 10" key="1">
    <citation type="submission" date="2018-10" db="EMBL/GenBank/DDBJ databases">
        <title>Genomic Encyclopedia of Type Strains, Phase IV (KMG-IV): sequencing the most valuable type-strain genomes for metagenomic binning, comparative biology and taxonomic classification.</title>
        <authorList>
            <person name="Goeker M."/>
        </authorList>
    </citation>
    <scope>NUCLEOTIDE SEQUENCE [LARGE SCALE GENOMIC DNA]</scope>
    <source>
        <strain evidence="9 10">DSM 25080</strain>
    </source>
</reference>
<evidence type="ECO:0000259" key="7">
    <source>
        <dbReference type="Pfam" id="PF03446"/>
    </source>
</evidence>
<feature type="domain" description="6-phosphogluconate dehydrogenase NADP-binding" evidence="7">
    <location>
        <begin position="3"/>
        <end position="160"/>
    </location>
</feature>
<dbReference type="GO" id="GO:0008442">
    <property type="term" value="F:3-hydroxyisobutyrate dehydrogenase activity"/>
    <property type="evidence" value="ECO:0007669"/>
    <property type="project" value="InterPro"/>
</dbReference>
<dbReference type="SUPFAM" id="SSF51735">
    <property type="entry name" value="NAD(P)-binding Rossmann-fold domains"/>
    <property type="match status" value="1"/>
</dbReference>
<evidence type="ECO:0000256" key="5">
    <source>
        <dbReference type="ARBA" id="ARBA00023027"/>
    </source>
</evidence>
<evidence type="ECO:0000259" key="8">
    <source>
        <dbReference type="Pfam" id="PF14833"/>
    </source>
</evidence>
<dbReference type="PANTHER" id="PTHR22981:SF7">
    <property type="entry name" value="3-HYDROXYISOBUTYRATE DEHYDROGENASE, MITOCHONDRIAL"/>
    <property type="match status" value="1"/>
</dbReference>
<dbReference type="InterPro" id="IPR029154">
    <property type="entry name" value="HIBADH-like_NADP-bd"/>
</dbReference>
<protein>
    <submittedName>
        <fullName evidence="9">3-hydroxyisobutyrate dehydrogenase</fullName>
    </submittedName>
</protein>
<organism evidence="9 10">
    <name type="scientific">Umboniibacter marinipuniceus</name>
    <dbReference type="NCBI Taxonomy" id="569599"/>
    <lineage>
        <taxon>Bacteria</taxon>
        <taxon>Pseudomonadati</taxon>
        <taxon>Pseudomonadota</taxon>
        <taxon>Gammaproteobacteria</taxon>
        <taxon>Cellvibrionales</taxon>
        <taxon>Cellvibrionaceae</taxon>
        <taxon>Umboniibacter</taxon>
    </lineage>
</organism>
<dbReference type="RefSeq" id="WP_121875730.1">
    <property type="nucleotide sequence ID" value="NZ_REFJ01000001.1"/>
</dbReference>
<comment type="caution">
    <text evidence="9">The sequence shown here is derived from an EMBL/GenBank/DDBJ whole genome shotgun (WGS) entry which is preliminary data.</text>
</comment>
<dbReference type="OrthoDB" id="9786703at2"/>
<dbReference type="GO" id="GO:0009083">
    <property type="term" value="P:branched-chain amino acid catabolic process"/>
    <property type="evidence" value="ECO:0007669"/>
    <property type="project" value="UniProtKB-KW"/>
</dbReference>